<feature type="compositionally biased region" description="Polar residues" evidence="1">
    <location>
        <begin position="1"/>
        <end position="16"/>
    </location>
</feature>
<reference evidence="2 3" key="1">
    <citation type="submission" date="2024-01" db="EMBL/GenBank/DDBJ databases">
        <title>The genomes of 5 underutilized Papilionoideae crops provide insights into root nodulation and disease resistance.</title>
        <authorList>
            <person name="Yuan L."/>
        </authorList>
    </citation>
    <scope>NUCLEOTIDE SEQUENCE [LARGE SCALE GENOMIC DNA]</scope>
    <source>
        <strain evidence="2">LY-2023</strain>
        <tissue evidence="2">Leaf</tissue>
    </source>
</reference>
<evidence type="ECO:0000313" key="3">
    <source>
        <dbReference type="Proteomes" id="UP001359559"/>
    </source>
</evidence>
<accession>A0AAN9KJ15</accession>
<feature type="region of interest" description="Disordered" evidence="1">
    <location>
        <begin position="1"/>
        <end position="23"/>
    </location>
</feature>
<comment type="caution">
    <text evidence="2">The sequence shown here is derived from an EMBL/GenBank/DDBJ whole genome shotgun (WGS) entry which is preliminary data.</text>
</comment>
<proteinExistence type="predicted"/>
<evidence type="ECO:0000256" key="1">
    <source>
        <dbReference type="SAM" id="MobiDB-lite"/>
    </source>
</evidence>
<protein>
    <submittedName>
        <fullName evidence="2">Uncharacterized protein</fullName>
    </submittedName>
</protein>
<keyword evidence="3" id="KW-1185">Reference proteome</keyword>
<dbReference type="Proteomes" id="UP001359559">
    <property type="component" value="Unassembled WGS sequence"/>
</dbReference>
<organism evidence="2 3">
    <name type="scientific">Clitoria ternatea</name>
    <name type="common">Butterfly pea</name>
    <dbReference type="NCBI Taxonomy" id="43366"/>
    <lineage>
        <taxon>Eukaryota</taxon>
        <taxon>Viridiplantae</taxon>
        <taxon>Streptophyta</taxon>
        <taxon>Embryophyta</taxon>
        <taxon>Tracheophyta</taxon>
        <taxon>Spermatophyta</taxon>
        <taxon>Magnoliopsida</taxon>
        <taxon>eudicotyledons</taxon>
        <taxon>Gunneridae</taxon>
        <taxon>Pentapetalae</taxon>
        <taxon>rosids</taxon>
        <taxon>fabids</taxon>
        <taxon>Fabales</taxon>
        <taxon>Fabaceae</taxon>
        <taxon>Papilionoideae</taxon>
        <taxon>50 kb inversion clade</taxon>
        <taxon>NPAAA clade</taxon>
        <taxon>indigoferoid/millettioid clade</taxon>
        <taxon>Phaseoleae</taxon>
        <taxon>Clitoria</taxon>
    </lineage>
</organism>
<dbReference type="EMBL" id="JAYKXN010000001">
    <property type="protein sequence ID" value="KAK7318327.1"/>
    <property type="molecule type" value="Genomic_DNA"/>
</dbReference>
<evidence type="ECO:0000313" key="2">
    <source>
        <dbReference type="EMBL" id="KAK7318327.1"/>
    </source>
</evidence>
<gene>
    <name evidence="2" type="ORF">RJT34_03026</name>
</gene>
<dbReference type="AlphaFoldDB" id="A0AAN9KJ15"/>
<name>A0AAN9KJ15_CLITE</name>
<sequence>MGQKPTSPHRGFTSSGFEDGASVSDSVAVSIIVTETKEKRPLGDLNGTFRLIISENITIHHPLHCFQIFVDPPPLLLSSSLFLTDNLLSYNVCSLLNISLG</sequence>